<dbReference type="EMBL" id="JBGBPY010000001">
    <property type="protein sequence ID" value="MEY2181570.1"/>
    <property type="molecule type" value="Genomic_DNA"/>
</dbReference>
<proteinExistence type="predicted"/>
<comment type="caution">
    <text evidence="1">The sequence shown here is derived from an EMBL/GenBank/DDBJ whole genome shotgun (WGS) entry which is preliminary data.</text>
</comment>
<name>A0ABV4AMF9_9GAMM</name>
<accession>A0ABV4AMF9</accession>
<evidence type="ECO:0000313" key="1">
    <source>
        <dbReference type="EMBL" id="MEY2181570.1"/>
    </source>
</evidence>
<organism evidence="1 2">
    <name type="scientific">Rhodanobacter humi</name>
    <dbReference type="NCBI Taxonomy" id="1888173"/>
    <lineage>
        <taxon>Bacteria</taxon>
        <taxon>Pseudomonadati</taxon>
        <taxon>Pseudomonadota</taxon>
        <taxon>Gammaproteobacteria</taxon>
        <taxon>Lysobacterales</taxon>
        <taxon>Rhodanobacteraceae</taxon>
        <taxon>Rhodanobacter</taxon>
    </lineage>
</organism>
<evidence type="ECO:0000313" key="2">
    <source>
        <dbReference type="Proteomes" id="UP001562159"/>
    </source>
</evidence>
<protein>
    <submittedName>
        <fullName evidence="1">Uncharacterized protein</fullName>
    </submittedName>
</protein>
<keyword evidence="2" id="KW-1185">Reference proteome</keyword>
<gene>
    <name evidence="1" type="ORF">AB7878_04000</name>
</gene>
<sequence>MIRSIVVCNLHQQMVRELGCLLVSDRIAAGGQLPREEVLVGRMKVRRTLQQGAMKVPPRA</sequence>
<dbReference type="Proteomes" id="UP001562159">
    <property type="component" value="Unassembled WGS sequence"/>
</dbReference>
<reference evidence="1 2" key="1">
    <citation type="submission" date="2024-07" db="EMBL/GenBank/DDBJ databases">
        <title>Molecular mechanisms and environmental adaptations of flagellar loss and biofilm growth of Rhodanobacter under environmental stress.</title>
        <authorList>
            <person name="Chen M."/>
        </authorList>
    </citation>
    <scope>NUCLEOTIDE SEQUENCE [LARGE SCALE GENOMIC DNA]</scope>
    <source>
        <strain evidence="1 2">RS22</strain>
    </source>
</reference>